<dbReference type="AlphaFoldDB" id="A0A8I7BH75"/>
<reference evidence="7" key="2">
    <citation type="submission" date="2020-10" db="EMBL/GenBank/DDBJ databases">
        <authorList>
            <person name="Scholz U."/>
            <person name="Mascher M."/>
            <person name="Fiebig A."/>
        </authorList>
    </citation>
    <scope>NUCLEOTIDE SEQUENCE [LARGE SCALE GENOMIC DNA]</scope>
    <source>
        <strain evidence="7">cv. Morex</strain>
    </source>
</reference>
<dbReference type="SUPFAM" id="SSF47095">
    <property type="entry name" value="HMG-box"/>
    <property type="match status" value="1"/>
</dbReference>
<feature type="compositionally biased region" description="Low complexity" evidence="5">
    <location>
        <begin position="159"/>
        <end position="173"/>
    </location>
</feature>
<keyword evidence="3 4" id="KW-0539">Nucleus</keyword>
<evidence type="ECO:0000256" key="2">
    <source>
        <dbReference type="ARBA" id="ARBA00023125"/>
    </source>
</evidence>
<dbReference type="Pfam" id="PF00505">
    <property type="entry name" value="HMG_box"/>
    <property type="match status" value="1"/>
</dbReference>
<dbReference type="SMR" id="A0A8I7BH75"/>
<name>A0A8I7BH75_HORVV</name>
<comment type="subcellular location">
    <subcellularLocation>
        <location evidence="1">Nucleus</location>
    </subcellularLocation>
</comment>
<reference evidence="7" key="3">
    <citation type="submission" date="2022-01" db="UniProtKB">
        <authorList>
            <consortium name="EnsemblPlants"/>
        </authorList>
    </citation>
    <scope>IDENTIFICATION</scope>
    <source>
        <strain evidence="7">subsp. vulgare</strain>
    </source>
</reference>
<feature type="compositionally biased region" description="Low complexity" evidence="5">
    <location>
        <begin position="63"/>
        <end position="73"/>
    </location>
</feature>
<dbReference type="Gramene" id="HORVU.MOREX.r2.6HG0499910.1">
    <property type="protein sequence ID" value="HORVU.MOREX.r2.6HG0499910.1"/>
    <property type="gene ID" value="HORVU.MOREX.r2.6HG0499910"/>
</dbReference>
<evidence type="ECO:0000313" key="7">
    <source>
        <dbReference type="EnsemblPlants" id="HORVU.MOREX.r3.6HG0602990.1"/>
    </source>
</evidence>
<dbReference type="PANTHER" id="PTHR46261:SF15">
    <property type="entry name" value="OS02G0670400 PROTEIN"/>
    <property type="match status" value="1"/>
</dbReference>
<keyword evidence="8" id="KW-1185">Reference proteome</keyword>
<dbReference type="GO" id="GO:0003677">
    <property type="term" value="F:DNA binding"/>
    <property type="evidence" value="ECO:0007669"/>
    <property type="project" value="UniProtKB-UniRule"/>
</dbReference>
<feature type="region of interest" description="Disordered" evidence="5">
    <location>
        <begin position="159"/>
        <end position="247"/>
    </location>
</feature>
<evidence type="ECO:0000256" key="3">
    <source>
        <dbReference type="ARBA" id="ARBA00023242"/>
    </source>
</evidence>
<accession>A0A8I7BH75</accession>
<feature type="compositionally biased region" description="Acidic residues" evidence="5">
    <location>
        <begin position="233"/>
        <end position="247"/>
    </location>
</feature>
<proteinExistence type="predicted"/>
<dbReference type="PROSITE" id="PS50118">
    <property type="entry name" value="HMG_BOX_2"/>
    <property type="match status" value="1"/>
</dbReference>
<reference evidence="8" key="1">
    <citation type="journal article" date="2012" name="Nature">
        <title>A physical, genetic and functional sequence assembly of the barley genome.</title>
        <authorList>
            <consortium name="The International Barley Genome Sequencing Consortium"/>
            <person name="Mayer K.F."/>
            <person name="Waugh R."/>
            <person name="Brown J.W."/>
            <person name="Schulman A."/>
            <person name="Langridge P."/>
            <person name="Platzer M."/>
            <person name="Fincher G.B."/>
            <person name="Muehlbauer G.J."/>
            <person name="Sato K."/>
            <person name="Close T.J."/>
            <person name="Wise R.P."/>
            <person name="Stein N."/>
        </authorList>
    </citation>
    <scope>NUCLEOTIDE SEQUENCE [LARGE SCALE GENOMIC DNA]</scope>
    <source>
        <strain evidence="8">cv. Morex</strain>
    </source>
</reference>
<sequence>MRLAVLRNANPPCAHAFPQPRNGKHSAHASQRLHPPNPHRCPLSPVSRTPTRPRGPAPHNGSPQSQQTQHQQPQPFPPTLPNQSAPLLRSAPPQNPSSVPSAASTMKGKADASKKGEGRLKAAGGASKRKKAAAAAGKPKRPPSAFFVFMSDFRQQYNAENPNNKNVANVSKAAGEKWRSMSDEDKAPYVEKAGQKKQDYEKTKASFENKESVSSKKAKTQDDEEAEGSKSEVEDEGSDEDNEDDDE</sequence>
<dbReference type="Gramene" id="HORVU.MOREX.r3.6HG0602990.1">
    <property type="protein sequence ID" value="HORVU.MOREX.r3.6HG0602990.1"/>
    <property type="gene ID" value="HORVU.MOREX.r3.6HG0602990"/>
</dbReference>
<evidence type="ECO:0000256" key="4">
    <source>
        <dbReference type="PROSITE-ProRule" id="PRU00267"/>
    </source>
</evidence>
<dbReference type="InterPro" id="IPR009071">
    <property type="entry name" value="HMG_box_dom"/>
</dbReference>
<feature type="compositionally biased region" description="Basic and acidic residues" evidence="5">
    <location>
        <begin position="174"/>
        <end position="214"/>
    </location>
</feature>
<dbReference type="PANTHER" id="PTHR46261">
    <property type="entry name" value="HIGH MOBILITY GROUP B PROTEIN 4-RELATED"/>
    <property type="match status" value="1"/>
</dbReference>
<dbReference type="EnsemblPlants" id="HORVU.MOREX.r3.6HG0602990.1">
    <property type="protein sequence ID" value="HORVU.MOREX.r3.6HG0602990.1"/>
    <property type="gene ID" value="HORVU.MOREX.r3.6HG0602990"/>
</dbReference>
<dbReference type="Gene3D" id="1.10.30.10">
    <property type="entry name" value="High mobility group box domain"/>
    <property type="match status" value="1"/>
</dbReference>
<dbReference type="Proteomes" id="UP000011116">
    <property type="component" value="Chromosome 6H"/>
</dbReference>
<evidence type="ECO:0000259" key="6">
    <source>
        <dbReference type="PROSITE" id="PS50118"/>
    </source>
</evidence>
<dbReference type="InterPro" id="IPR036910">
    <property type="entry name" value="HMG_box_dom_sf"/>
</dbReference>
<feature type="domain" description="HMG box" evidence="6">
    <location>
        <begin position="139"/>
        <end position="208"/>
    </location>
</feature>
<dbReference type="CDD" id="cd22005">
    <property type="entry name" value="HMG-box_AtHMGB1-like"/>
    <property type="match status" value="1"/>
</dbReference>
<protein>
    <recommendedName>
        <fullName evidence="6">HMG box domain-containing protein</fullName>
    </recommendedName>
</protein>
<organism evidence="7 8">
    <name type="scientific">Hordeum vulgare subsp. vulgare</name>
    <name type="common">Domesticated barley</name>
    <dbReference type="NCBI Taxonomy" id="112509"/>
    <lineage>
        <taxon>Eukaryota</taxon>
        <taxon>Viridiplantae</taxon>
        <taxon>Streptophyta</taxon>
        <taxon>Embryophyta</taxon>
        <taxon>Tracheophyta</taxon>
        <taxon>Spermatophyta</taxon>
        <taxon>Magnoliopsida</taxon>
        <taxon>Liliopsida</taxon>
        <taxon>Poales</taxon>
        <taxon>Poaceae</taxon>
        <taxon>BOP clade</taxon>
        <taxon>Pooideae</taxon>
        <taxon>Triticodae</taxon>
        <taxon>Triticeae</taxon>
        <taxon>Hordeinae</taxon>
        <taxon>Hordeum</taxon>
    </lineage>
</organism>
<dbReference type="SMART" id="SM00398">
    <property type="entry name" value="HMG"/>
    <property type="match status" value="1"/>
</dbReference>
<feature type="region of interest" description="Disordered" evidence="5">
    <location>
        <begin position="1"/>
        <end position="144"/>
    </location>
</feature>
<evidence type="ECO:0000256" key="1">
    <source>
        <dbReference type="ARBA" id="ARBA00004123"/>
    </source>
</evidence>
<feature type="DNA-binding region" description="HMG box" evidence="4">
    <location>
        <begin position="139"/>
        <end position="208"/>
    </location>
</feature>
<keyword evidence="2 4" id="KW-0238">DNA-binding</keyword>
<dbReference type="InterPro" id="IPR031061">
    <property type="entry name" value="HMGB_plant"/>
</dbReference>
<feature type="compositionally biased region" description="Basic and acidic residues" evidence="5">
    <location>
        <begin position="108"/>
        <end position="120"/>
    </location>
</feature>
<evidence type="ECO:0000313" key="8">
    <source>
        <dbReference type="Proteomes" id="UP000011116"/>
    </source>
</evidence>
<evidence type="ECO:0000256" key="5">
    <source>
        <dbReference type="SAM" id="MobiDB-lite"/>
    </source>
</evidence>
<dbReference type="GO" id="GO:0005634">
    <property type="term" value="C:nucleus"/>
    <property type="evidence" value="ECO:0007669"/>
    <property type="project" value="UniProtKB-SubCell"/>
</dbReference>